<dbReference type="SUPFAM" id="SSF47473">
    <property type="entry name" value="EF-hand"/>
    <property type="match status" value="1"/>
</dbReference>
<accession>G3HXG2</accession>
<organism evidence="3 4">
    <name type="scientific">Cricetulus griseus</name>
    <name type="common">Chinese hamster</name>
    <name type="synonym">Cricetulus barabensis griseus</name>
    <dbReference type="NCBI Taxonomy" id="10029"/>
    <lineage>
        <taxon>Eukaryota</taxon>
        <taxon>Metazoa</taxon>
        <taxon>Chordata</taxon>
        <taxon>Craniata</taxon>
        <taxon>Vertebrata</taxon>
        <taxon>Euteleostomi</taxon>
        <taxon>Mammalia</taxon>
        <taxon>Eutheria</taxon>
        <taxon>Euarchontoglires</taxon>
        <taxon>Glires</taxon>
        <taxon>Rodentia</taxon>
        <taxon>Myomorpha</taxon>
        <taxon>Muroidea</taxon>
        <taxon>Cricetidae</taxon>
        <taxon>Cricetinae</taxon>
        <taxon>Cricetulus</taxon>
    </lineage>
</organism>
<evidence type="ECO:0000313" key="4">
    <source>
        <dbReference type="Proteomes" id="UP000001075"/>
    </source>
</evidence>
<evidence type="ECO:0000259" key="2">
    <source>
        <dbReference type="PROSITE" id="PS50222"/>
    </source>
</evidence>
<evidence type="ECO:0000313" key="3">
    <source>
        <dbReference type="EMBL" id="EGW03855.1"/>
    </source>
</evidence>
<dbReference type="GO" id="GO:0005509">
    <property type="term" value="F:calcium ion binding"/>
    <property type="evidence" value="ECO:0007669"/>
    <property type="project" value="InterPro"/>
</dbReference>
<gene>
    <name evidence="3" type="ORF">I79_015685</name>
</gene>
<dbReference type="GO" id="GO:0043226">
    <property type="term" value="C:organelle"/>
    <property type="evidence" value="ECO:0007669"/>
    <property type="project" value="UniProtKB-ARBA"/>
</dbReference>
<dbReference type="InParanoid" id="G3HXG2"/>
<protein>
    <recommendedName>
        <fullName evidence="2">EF-hand domain-containing protein</fullName>
    </recommendedName>
</protein>
<dbReference type="STRING" id="10029.G3HXG2"/>
<dbReference type="InterPro" id="IPR002048">
    <property type="entry name" value="EF_hand_dom"/>
</dbReference>
<evidence type="ECO:0000256" key="1">
    <source>
        <dbReference type="ARBA" id="ARBA00022737"/>
    </source>
</evidence>
<dbReference type="EMBL" id="JH000870">
    <property type="protein sequence ID" value="EGW03855.1"/>
    <property type="molecule type" value="Genomic_DNA"/>
</dbReference>
<dbReference type="FunFam" id="1.10.238.10:FF:000178">
    <property type="entry name" value="Calmodulin-2 A"/>
    <property type="match status" value="1"/>
</dbReference>
<dbReference type="AlphaFoldDB" id="G3HXG2"/>
<dbReference type="PROSITE" id="PS50222">
    <property type="entry name" value="EF_HAND_2"/>
    <property type="match status" value="1"/>
</dbReference>
<keyword evidence="1" id="KW-0677">Repeat</keyword>
<dbReference type="Proteomes" id="UP000001075">
    <property type="component" value="Unassembled WGS sequence"/>
</dbReference>
<reference evidence="4" key="1">
    <citation type="journal article" date="2011" name="Nat. Biotechnol.">
        <title>The genomic sequence of the Chinese hamster ovary (CHO)-K1 cell line.</title>
        <authorList>
            <person name="Xu X."/>
            <person name="Nagarajan H."/>
            <person name="Lewis N.E."/>
            <person name="Pan S."/>
            <person name="Cai Z."/>
            <person name="Liu X."/>
            <person name="Chen W."/>
            <person name="Xie M."/>
            <person name="Wang W."/>
            <person name="Hammond S."/>
            <person name="Andersen M.R."/>
            <person name="Neff N."/>
            <person name="Passarelli B."/>
            <person name="Koh W."/>
            <person name="Fan H.C."/>
            <person name="Wang J."/>
            <person name="Gui Y."/>
            <person name="Lee K.H."/>
            <person name="Betenbaugh M.J."/>
            <person name="Quake S.R."/>
            <person name="Famili I."/>
            <person name="Palsson B.O."/>
            <person name="Wang J."/>
        </authorList>
    </citation>
    <scope>NUCLEOTIDE SEQUENCE [LARGE SCALE GENOMIC DNA]</scope>
    <source>
        <strain evidence="4">CHO K1 cell line</strain>
    </source>
</reference>
<sequence>MMALGQNPVETGLQDMSNKIDADGNGTIDLSKFLTMMARKIKAQKVPSTVTSETGRVKLFDLKLTDFHGSREESSFGAIGGSSGPGYQLNTFLGEPGVTSP</sequence>
<proteinExistence type="predicted"/>
<dbReference type="Gene3D" id="1.10.238.10">
    <property type="entry name" value="EF-hand"/>
    <property type="match status" value="1"/>
</dbReference>
<name>G3HXG2_CRIGR</name>
<dbReference type="InterPro" id="IPR011992">
    <property type="entry name" value="EF-hand-dom_pair"/>
</dbReference>
<feature type="domain" description="EF-hand" evidence="2">
    <location>
        <begin position="8"/>
        <end position="43"/>
    </location>
</feature>